<keyword evidence="3" id="KW-1185">Reference proteome</keyword>
<dbReference type="Proteomes" id="UP001499909">
    <property type="component" value="Unassembled WGS sequence"/>
</dbReference>
<comment type="caution">
    <text evidence="2">The sequence shown here is derived from an EMBL/GenBank/DDBJ whole genome shotgun (WGS) entry which is preliminary data.</text>
</comment>
<evidence type="ECO:0000256" key="1">
    <source>
        <dbReference type="SAM" id="MobiDB-lite"/>
    </source>
</evidence>
<evidence type="ECO:0000313" key="2">
    <source>
        <dbReference type="EMBL" id="GAA3941675.1"/>
    </source>
</evidence>
<feature type="region of interest" description="Disordered" evidence="1">
    <location>
        <begin position="32"/>
        <end position="73"/>
    </location>
</feature>
<gene>
    <name evidence="2" type="ORF">GCM10022406_26950</name>
</gene>
<proteinExistence type="predicted"/>
<accession>A0ABP7NB77</accession>
<evidence type="ECO:0000313" key="3">
    <source>
        <dbReference type="Proteomes" id="UP001499909"/>
    </source>
</evidence>
<protein>
    <submittedName>
        <fullName evidence="2">Uncharacterized protein</fullName>
    </submittedName>
</protein>
<dbReference type="EMBL" id="BAABDH010000041">
    <property type="protein sequence ID" value="GAA3941675.1"/>
    <property type="molecule type" value="Genomic_DNA"/>
</dbReference>
<name>A0ABP7NB77_9BACT</name>
<organism evidence="2 3">
    <name type="scientific">Hymenobacter algoricola</name>
    <dbReference type="NCBI Taxonomy" id="486267"/>
    <lineage>
        <taxon>Bacteria</taxon>
        <taxon>Pseudomonadati</taxon>
        <taxon>Bacteroidota</taxon>
        <taxon>Cytophagia</taxon>
        <taxon>Cytophagales</taxon>
        <taxon>Hymenobacteraceae</taxon>
        <taxon>Hymenobacter</taxon>
    </lineage>
</organism>
<reference evidence="3" key="1">
    <citation type="journal article" date="2019" name="Int. J. Syst. Evol. Microbiol.">
        <title>The Global Catalogue of Microorganisms (GCM) 10K type strain sequencing project: providing services to taxonomists for standard genome sequencing and annotation.</title>
        <authorList>
            <consortium name="The Broad Institute Genomics Platform"/>
            <consortium name="The Broad Institute Genome Sequencing Center for Infectious Disease"/>
            <person name="Wu L."/>
            <person name="Ma J."/>
        </authorList>
    </citation>
    <scope>NUCLEOTIDE SEQUENCE [LARGE SCALE GENOMIC DNA]</scope>
    <source>
        <strain evidence="3">JCM 17214</strain>
    </source>
</reference>
<sequence>MKKARLPAMPGTEIRYGSFQRRFIDVAGDGIEHEQQVTQQNGRSHTGRKREQEKRVGTAPNALWPGTGPTTVV</sequence>